<feature type="transmembrane region" description="Helical" evidence="1">
    <location>
        <begin position="20"/>
        <end position="43"/>
    </location>
</feature>
<evidence type="ECO:0000313" key="2">
    <source>
        <dbReference type="EMBL" id="KAF1804638.1"/>
    </source>
</evidence>
<sequence>MPLQPPVPKTTPFKFFTVSLLQYIVVCVWSVFGLYIPLLWLPWITFIQPFYYFLSLCSIAIYSFTPFFCCTQLSFCCCIIVLWCIF</sequence>
<keyword evidence="1" id="KW-0472">Membrane</keyword>
<gene>
    <name evidence="2" type="ORF">FB192DRAFT_1358674</name>
</gene>
<proteinExistence type="predicted"/>
<keyword evidence="1" id="KW-0812">Transmembrane</keyword>
<comment type="caution">
    <text evidence="2">The sequence shown here is derived from an EMBL/GenBank/DDBJ whole genome shotgun (WGS) entry which is preliminary data.</text>
</comment>
<keyword evidence="1" id="KW-1133">Transmembrane helix</keyword>
<reference evidence="2 3" key="1">
    <citation type="submission" date="2019-09" db="EMBL/GenBank/DDBJ databases">
        <authorList>
            <consortium name="DOE Joint Genome Institute"/>
            <person name="Mondo S.J."/>
            <person name="Navarro-Mendoza M.I."/>
            <person name="Perez-Arques C."/>
            <person name="Panchal S."/>
            <person name="Nicolas F.E."/>
            <person name="Ganguly P."/>
            <person name="Pangilinan J."/>
            <person name="Grigoriev I."/>
            <person name="Heitman J."/>
            <person name="Sanya K."/>
            <person name="Garre V."/>
        </authorList>
    </citation>
    <scope>NUCLEOTIDE SEQUENCE [LARGE SCALE GENOMIC DNA]</scope>
    <source>
        <strain evidence="2 3">MU402</strain>
    </source>
</reference>
<evidence type="ECO:0000256" key="1">
    <source>
        <dbReference type="SAM" id="Phobius"/>
    </source>
</evidence>
<protein>
    <submittedName>
        <fullName evidence="2">Uncharacterized protein</fullName>
    </submittedName>
</protein>
<dbReference type="EMBL" id="JAAECE010000002">
    <property type="protein sequence ID" value="KAF1804638.1"/>
    <property type="molecule type" value="Genomic_DNA"/>
</dbReference>
<dbReference type="Proteomes" id="UP000469890">
    <property type="component" value="Unassembled WGS sequence"/>
</dbReference>
<accession>A0A8H4BLZ3</accession>
<evidence type="ECO:0000313" key="3">
    <source>
        <dbReference type="Proteomes" id="UP000469890"/>
    </source>
</evidence>
<organism evidence="2 3">
    <name type="scientific">Mucor circinelloides f. lusitanicus</name>
    <name type="common">Mucor racemosus var. lusitanicus</name>
    <dbReference type="NCBI Taxonomy" id="29924"/>
    <lineage>
        <taxon>Eukaryota</taxon>
        <taxon>Fungi</taxon>
        <taxon>Fungi incertae sedis</taxon>
        <taxon>Mucoromycota</taxon>
        <taxon>Mucoromycotina</taxon>
        <taxon>Mucoromycetes</taxon>
        <taxon>Mucorales</taxon>
        <taxon>Mucorineae</taxon>
        <taxon>Mucoraceae</taxon>
        <taxon>Mucor</taxon>
    </lineage>
</organism>
<name>A0A8H4BLZ3_MUCCL</name>
<dbReference type="AlphaFoldDB" id="A0A8H4BLZ3"/>
<feature type="transmembrane region" description="Helical" evidence="1">
    <location>
        <begin position="50"/>
        <end position="83"/>
    </location>
</feature>